<dbReference type="GO" id="GO:0004714">
    <property type="term" value="F:transmembrane receptor protein tyrosine kinase activity"/>
    <property type="evidence" value="ECO:0007669"/>
    <property type="project" value="UniProtKB-EC"/>
</dbReference>
<evidence type="ECO:0000256" key="7">
    <source>
        <dbReference type="ARBA" id="ARBA00023136"/>
    </source>
</evidence>
<evidence type="ECO:0000256" key="1">
    <source>
        <dbReference type="ARBA" id="ARBA00004308"/>
    </source>
</evidence>
<dbReference type="GO" id="GO:0048680">
    <property type="term" value="P:positive regulation of axon regeneration"/>
    <property type="evidence" value="ECO:0007669"/>
    <property type="project" value="UniProtKB-ARBA"/>
</dbReference>
<keyword evidence="5" id="KW-0418">Kinase</keyword>
<evidence type="ECO:0000256" key="9">
    <source>
        <dbReference type="ARBA" id="ARBA00051243"/>
    </source>
</evidence>
<dbReference type="Gene3D" id="1.10.510.10">
    <property type="entry name" value="Transferase(Phosphotransferase) domain 1"/>
    <property type="match status" value="1"/>
</dbReference>
<evidence type="ECO:0000256" key="5">
    <source>
        <dbReference type="ARBA" id="ARBA00022777"/>
    </source>
</evidence>
<dbReference type="GO" id="GO:0061564">
    <property type="term" value="P:axon development"/>
    <property type="evidence" value="ECO:0007669"/>
    <property type="project" value="UniProtKB-ARBA"/>
</dbReference>
<keyword evidence="4" id="KW-0547">Nucleotide-binding</keyword>
<dbReference type="GO" id="GO:0005524">
    <property type="term" value="F:ATP binding"/>
    <property type="evidence" value="ECO:0007669"/>
    <property type="project" value="UniProtKB-KW"/>
</dbReference>
<dbReference type="FunFam" id="1.10.510.10:FF:001512">
    <property type="entry name" value="Receptor tyrosine-protein kinase erbB-2"/>
    <property type="match status" value="1"/>
</dbReference>
<comment type="catalytic activity">
    <reaction evidence="9">
        <text>L-tyrosyl-[protein] + ATP = O-phospho-L-tyrosyl-[protein] + ADP + H(+)</text>
        <dbReference type="Rhea" id="RHEA:10596"/>
        <dbReference type="Rhea" id="RHEA-COMP:10136"/>
        <dbReference type="Rhea" id="RHEA-COMP:20101"/>
        <dbReference type="ChEBI" id="CHEBI:15378"/>
        <dbReference type="ChEBI" id="CHEBI:30616"/>
        <dbReference type="ChEBI" id="CHEBI:46858"/>
        <dbReference type="ChEBI" id="CHEBI:61978"/>
        <dbReference type="ChEBI" id="CHEBI:456216"/>
        <dbReference type="EC" id="2.7.10.1"/>
    </reaction>
</comment>
<evidence type="ECO:0000256" key="2">
    <source>
        <dbReference type="ARBA" id="ARBA00011902"/>
    </source>
</evidence>
<comment type="subcellular location">
    <subcellularLocation>
        <location evidence="1">Endomembrane system</location>
    </subcellularLocation>
</comment>
<dbReference type="GO" id="GO:0005886">
    <property type="term" value="C:plasma membrane"/>
    <property type="evidence" value="ECO:0007669"/>
    <property type="project" value="TreeGrafter"/>
</dbReference>
<keyword evidence="6" id="KW-0067">ATP-binding</keyword>
<evidence type="ECO:0000313" key="12">
    <source>
        <dbReference type="WBParaSite" id="L893_g21073.t1"/>
    </source>
</evidence>
<keyword evidence="8" id="KW-0829">Tyrosine-protein kinase</keyword>
<keyword evidence="7" id="KW-0472">Membrane</keyword>
<dbReference type="GO" id="GO:0043235">
    <property type="term" value="C:receptor complex"/>
    <property type="evidence" value="ECO:0007669"/>
    <property type="project" value="TreeGrafter"/>
</dbReference>
<dbReference type="PANTHER" id="PTHR24416">
    <property type="entry name" value="TYROSINE-PROTEIN KINASE RECEPTOR"/>
    <property type="match status" value="1"/>
</dbReference>
<dbReference type="GO" id="GO:0012505">
    <property type="term" value="C:endomembrane system"/>
    <property type="evidence" value="ECO:0007669"/>
    <property type="project" value="UniProtKB-SubCell"/>
</dbReference>
<keyword evidence="3" id="KW-0808">Transferase</keyword>
<evidence type="ECO:0000256" key="3">
    <source>
        <dbReference type="ARBA" id="ARBA00022679"/>
    </source>
</evidence>
<feature type="domain" description="Protein kinase" evidence="10">
    <location>
        <begin position="1"/>
        <end position="152"/>
    </location>
</feature>
<dbReference type="PROSITE" id="PS00109">
    <property type="entry name" value="PROTEIN_KINASE_TYR"/>
    <property type="match status" value="1"/>
</dbReference>
<dbReference type="Pfam" id="PF07714">
    <property type="entry name" value="PK_Tyr_Ser-Thr"/>
    <property type="match status" value="1"/>
</dbReference>
<reference evidence="12" key="1">
    <citation type="submission" date="2016-11" db="UniProtKB">
        <authorList>
            <consortium name="WormBaseParasite"/>
        </authorList>
    </citation>
    <scope>IDENTIFICATION</scope>
</reference>
<organism evidence="11 12">
    <name type="scientific">Steinernema glaseri</name>
    <dbReference type="NCBI Taxonomy" id="37863"/>
    <lineage>
        <taxon>Eukaryota</taxon>
        <taxon>Metazoa</taxon>
        <taxon>Ecdysozoa</taxon>
        <taxon>Nematoda</taxon>
        <taxon>Chromadorea</taxon>
        <taxon>Rhabditida</taxon>
        <taxon>Tylenchina</taxon>
        <taxon>Panagrolaimomorpha</taxon>
        <taxon>Strongyloidoidea</taxon>
        <taxon>Steinernematidae</taxon>
        <taxon>Steinernema</taxon>
    </lineage>
</organism>
<dbReference type="SMART" id="SM00219">
    <property type="entry name" value="TyrKc"/>
    <property type="match status" value="1"/>
</dbReference>
<evidence type="ECO:0000313" key="11">
    <source>
        <dbReference type="Proteomes" id="UP000095287"/>
    </source>
</evidence>
<dbReference type="AlphaFoldDB" id="A0A1I7YYN0"/>
<dbReference type="WBParaSite" id="L893_g21073.t1">
    <property type="protein sequence ID" value="L893_g21073.t1"/>
    <property type="gene ID" value="L893_g21073"/>
</dbReference>
<keyword evidence="11" id="KW-1185">Reference proteome</keyword>
<dbReference type="PROSITE" id="PS50011">
    <property type="entry name" value="PROTEIN_KINASE_DOM"/>
    <property type="match status" value="1"/>
</dbReference>
<dbReference type="GO" id="GO:0016477">
    <property type="term" value="P:cell migration"/>
    <property type="evidence" value="ECO:0007669"/>
    <property type="project" value="TreeGrafter"/>
</dbReference>
<dbReference type="InterPro" id="IPR011009">
    <property type="entry name" value="Kinase-like_dom_sf"/>
</dbReference>
<evidence type="ECO:0000256" key="6">
    <source>
        <dbReference type="ARBA" id="ARBA00022840"/>
    </source>
</evidence>
<dbReference type="Proteomes" id="UP000095287">
    <property type="component" value="Unplaced"/>
</dbReference>
<dbReference type="GO" id="GO:0007169">
    <property type="term" value="P:cell surface receptor protein tyrosine kinase signaling pathway"/>
    <property type="evidence" value="ECO:0007669"/>
    <property type="project" value="TreeGrafter"/>
</dbReference>
<dbReference type="SUPFAM" id="SSF56112">
    <property type="entry name" value="Protein kinase-like (PK-like)"/>
    <property type="match status" value="1"/>
</dbReference>
<accession>A0A1I7YYN0</accession>
<name>A0A1I7YYN0_9BILA</name>
<dbReference type="PRINTS" id="PR00109">
    <property type="entry name" value="TYRKINASE"/>
</dbReference>
<dbReference type="InterPro" id="IPR000719">
    <property type="entry name" value="Prot_kinase_dom"/>
</dbReference>
<dbReference type="EC" id="2.7.10.1" evidence="2"/>
<evidence type="ECO:0000259" key="10">
    <source>
        <dbReference type="PROSITE" id="PS50011"/>
    </source>
</evidence>
<sequence length="188" mass="21580">MAYLSSMDIVHRDLAARNCMVNINRVVKVADFGLAVNLQDPFSYPNESETGPARLPLKWVAPECLKDRRVFSTKSDVWSFGVLLWEIVTRASAPYDGLSNHEVRSFLDAGFRLPQPSHCPDFLFETMKDCWQYEPCERPHFGYLGEQLYRLLQSELSSKGHARRQFFSAIPSGLRVVNYVPGDVEQRY</sequence>
<evidence type="ECO:0000256" key="4">
    <source>
        <dbReference type="ARBA" id="ARBA00022741"/>
    </source>
</evidence>
<protein>
    <recommendedName>
        <fullName evidence="2">receptor protein-tyrosine kinase</fullName>
        <ecNumber evidence="2">2.7.10.1</ecNumber>
    </recommendedName>
</protein>
<dbReference type="InterPro" id="IPR020635">
    <property type="entry name" value="Tyr_kinase_cat_dom"/>
</dbReference>
<dbReference type="InterPro" id="IPR008266">
    <property type="entry name" value="Tyr_kinase_AS"/>
</dbReference>
<proteinExistence type="predicted"/>
<dbReference type="InterPro" id="IPR001245">
    <property type="entry name" value="Ser-Thr/Tyr_kinase_cat_dom"/>
</dbReference>
<evidence type="ECO:0000256" key="8">
    <source>
        <dbReference type="ARBA" id="ARBA00023137"/>
    </source>
</evidence>
<dbReference type="InterPro" id="IPR050122">
    <property type="entry name" value="RTK"/>
</dbReference>
<dbReference type="PANTHER" id="PTHR24416:SF564">
    <property type="entry name" value="MACROPHAGE-STIMULATING PROTEIN RECEPTOR"/>
    <property type="match status" value="1"/>
</dbReference>